<organism evidence="1 2">
    <name type="scientific">Candidatus Desulfosporosinus infrequens</name>
    <dbReference type="NCBI Taxonomy" id="2043169"/>
    <lineage>
        <taxon>Bacteria</taxon>
        <taxon>Bacillati</taxon>
        <taxon>Bacillota</taxon>
        <taxon>Clostridia</taxon>
        <taxon>Eubacteriales</taxon>
        <taxon>Desulfitobacteriaceae</taxon>
        <taxon>Desulfosporosinus</taxon>
    </lineage>
</organism>
<evidence type="ECO:0000313" key="2">
    <source>
        <dbReference type="Proteomes" id="UP000238916"/>
    </source>
</evidence>
<accession>A0A2U3L678</accession>
<protein>
    <submittedName>
        <fullName evidence="1">Uncharacterized protein</fullName>
    </submittedName>
</protein>
<proteinExistence type="predicted"/>
<dbReference type="AlphaFoldDB" id="A0A2U3L678"/>
<dbReference type="Proteomes" id="UP000238916">
    <property type="component" value="Unassembled WGS sequence"/>
</dbReference>
<dbReference type="EMBL" id="OMOF01000318">
    <property type="protein sequence ID" value="SPF47350.1"/>
    <property type="molecule type" value="Genomic_DNA"/>
</dbReference>
<gene>
    <name evidence="1" type="ORF">SBF1_3850005</name>
</gene>
<name>A0A2U3L678_9FIRM</name>
<evidence type="ECO:0000313" key="1">
    <source>
        <dbReference type="EMBL" id="SPF47350.1"/>
    </source>
</evidence>
<sequence>MIFTHNIQNAAEGGLGMKVLKQFALWKSKYSWVRMQKRNWERYFKSQIQV</sequence>
<reference evidence="2" key="1">
    <citation type="submission" date="2018-02" db="EMBL/GenBank/DDBJ databases">
        <authorList>
            <person name="Hausmann B."/>
        </authorList>
    </citation>
    <scope>NUCLEOTIDE SEQUENCE [LARGE SCALE GENOMIC DNA]</scope>
    <source>
        <strain evidence="2">Peat soil MAG SbF1</strain>
    </source>
</reference>